<dbReference type="InterPro" id="IPR019953">
    <property type="entry name" value="OHR"/>
</dbReference>
<dbReference type="Gene3D" id="3.30.300.20">
    <property type="match status" value="1"/>
</dbReference>
<dbReference type="PANTHER" id="PTHR33797:SF2">
    <property type="entry name" value="ORGANIC HYDROPEROXIDE RESISTANCE PROTEIN-LIKE"/>
    <property type="match status" value="1"/>
</dbReference>
<dbReference type="RefSeq" id="WP_218911622.1">
    <property type="nucleotide sequence ID" value="NZ_JACCCO010000001.1"/>
</dbReference>
<dbReference type="EMBL" id="JACCCO010000001">
    <property type="protein sequence ID" value="NYF39136.1"/>
    <property type="molecule type" value="Genomic_DNA"/>
</dbReference>
<accession>A0A852UUE4</accession>
<dbReference type="PANTHER" id="PTHR33797">
    <property type="entry name" value="ORGANIC HYDROPEROXIDE RESISTANCE PROTEIN-LIKE"/>
    <property type="match status" value="1"/>
</dbReference>
<comment type="caution">
    <text evidence="3">The sequence shown here is derived from an EMBL/GenBank/DDBJ whole genome shotgun (WGS) entry which is preliminary data.</text>
</comment>
<keyword evidence="4" id="KW-1185">Reference proteome</keyword>
<evidence type="ECO:0000313" key="4">
    <source>
        <dbReference type="Proteomes" id="UP000576393"/>
    </source>
</evidence>
<proteinExistence type="inferred from homology"/>
<protein>
    <submittedName>
        <fullName evidence="3">Ohr subfamily peroxiredoxin</fullName>
    </submittedName>
</protein>
<dbReference type="Gene3D" id="2.20.25.10">
    <property type="match status" value="1"/>
</dbReference>
<name>A0A852UUE4_9ACTN</name>
<dbReference type="SUPFAM" id="SSF82784">
    <property type="entry name" value="OsmC-like"/>
    <property type="match status" value="1"/>
</dbReference>
<dbReference type="AlphaFoldDB" id="A0A852UUE4"/>
<organism evidence="3 4">
    <name type="scientific">Streptosporangium sandarakinum</name>
    <dbReference type="NCBI Taxonomy" id="1260955"/>
    <lineage>
        <taxon>Bacteria</taxon>
        <taxon>Bacillati</taxon>
        <taxon>Actinomycetota</taxon>
        <taxon>Actinomycetes</taxon>
        <taxon>Streptosporangiales</taxon>
        <taxon>Streptosporangiaceae</taxon>
        <taxon>Streptosporangium</taxon>
    </lineage>
</organism>
<dbReference type="InterPro" id="IPR003718">
    <property type="entry name" value="OsmC/Ohr_fam"/>
</dbReference>
<evidence type="ECO:0000313" key="3">
    <source>
        <dbReference type="EMBL" id="NYF39136.1"/>
    </source>
</evidence>
<dbReference type="Proteomes" id="UP000576393">
    <property type="component" value="Unassembled WGS sequence"/>
</dbReference>
<dbReference type="NCBIfam" id="TIGR03561">
    <property type="entry name" value="organ_hyd_perox"/>
    <property type="match status" value="1"/>
</dbReference>
<dbReference type="Pfam" id="PF02566">
    <property type="entry name" value="OsmC"/>
    <property type="match status" value="1"/>
</dbReference>
<feature type="region of interest" description="Disordered" evidence="2">
    <location>
        <begin position="1"/>
        <end position="65"/>
    </location>
</feature>
<reference evidence="3 4" key="1">
    <citation type="submission" date="2020-07" db="EMBL/GenBank/DDBJ databases">
        <title>Sequencing the genomes of 1000 actinobacteria strains.</title>
        <authorList>
            <person name="Klenk H.-P."/>
        </authorList>
    </citation>
    <scope>NUCLEOTIDE SEQUENCE [LARGE SCALE GENOMIC DNA]</scope>
    <source>
        <strain evidence="3 4">DSM 45763</strain>
    </source>
</reference>
<sequence>MRFGQGMPNEAAAPSRSAVSDRPTADASDYSGPGVEAEIRVGGPRAAADAGGPRSGVGGPPDEGGDGYVTLYTARAFSTDGAGRVTTEDGVLDLPVKAPRELGGPGGAPNPEQLLAAAYATCFHNSLALVAGREGVSTADCIVETAVELRKRGKHDDYAIGVEVVVSLPGVDRDLAGRLVRRAHEHCPYSKALRGNLQVGARLA</sequence>
<evidence type="ECO:0000256" key="1">
    <source>
        <dbReference type="ARBA" id="ARBA00007378"/>
    </source>
</evidence>
<gene>
    <name evidence="3" type="ORF">HDA43_001295</name>
</gene>
<comment type="similarity">
    <text evidence="1">Belongs to the OsmC/Ohr family.</text>
</comment>
<dbReference type="InterPro" id="IPR015946">
    <property type="entry name" value="KH_dom-like_a/b"/>
</dbReference>
<dbReference type="InterPro" id="IPR036102">
    <property type="entry name" value="OsmC/Ohrsf"/>
</dbReference>
<feature type="compositionally biased region" description="Gly residues" evidence="2">
    <location>
        <begin position="53"/>
        <end position="62"/>
    </location>
</feature>
<feature type="compositionally biased region" description="Low complexity" evidence="2">
    <location>
        <begin position="42"/>
        <end position="52"/>
    </location>
</feature>
<evidence type="ECO:0000256" key="2">
    <source>
        <dbReference type="SAM" id="MobiDB-lite"/>
    </source>
</evidence>
<dbReference type="GO" id="GO:0006979">
    <property type="term" value="P:response to oxidative stress"/>
    <property type="evidence" value="ECO:0007669"/>
    <property type="project" value="InterPro"/>
</dbReference>